<dbReference type="InterPro" id="IPR036278">
    <property type="entry name" value="Sialidase_sf"/>
</dbReference>
<evidence type="ECO:0000313" key="3">
    <source>
        <dbReference type="EMBL" id="KII63004.1"/>
    </source>
</evidence>
<evidence type="ECO:0000256" key="1">
    <source>
        <dbReference type="ARBA" id="ARBA00022737"/>
    </source>
</evidence>
<organism evidence="3 4">
    <name type="scientific">Thelohanellus kitauei</name>
    <name type="common">Myxosporean</name>
    <dbReference type="NCBI Taxonomy" id="669202"/>
    <lineage>
        <taxon>Eukaryota</taxon>
        <taxon>Metazoa</taxon>
        <taxon>Cnidaria</taxon>
        <taxon>Myxozoa</taxon>
        <taxon>Myxosporea</taxon>
        <taxon>Bivalvulida</taxon>
        <taxon>Platysporina</taxon>
        <taxon>Myxobolidae</taxon>
        <taxon>Thelohanellus</taxon>
    </lineage>
</organism>
<dbReference type="InterPro" id="IPR031778">
    <property type="entry name" value="Sortilin_N"/>
</dbReference>
<keyword evidence="1" id="KW-0677">Repeat</keyword>
<gene>
    <name evidence="3" type="ORF">RF11_00434</name>
</gene>
<dbReference type="Proteomes" id="UP000031668">
    <property type="component" value="Unassembled WGS sequence"/>
</dbReference>
<evidence type="ECO:0000313" key="4">
    <source>
        <dbReference type="Proteomes" id="UP000031668"/>
    </source>
</evidence>
<dbReference type="SUPFAM" id="SSF50939">
    <property type="entry name" value="Sialidases"/>
    <property type="match status" value="1"/>
</dbReference>
<comment type="caution">
    <text evidence="3">The sequence shown here is derived from an EMBL/GenBank/DDBJ whole genome shotgun (WGS) entry which is preliminary data.</text>
</comment>
<dbReference type="AlphaFoldDB" id="A0A0C2MF53"/>
<dbReference type="OrthoDB" id="5949766at2759"/>
<dbReference type="EMBL" id="JWZT01004813">
    <property type="protein sequence ID" value="KII63004.1"/>
    <property type="molecule type" value="Genomic_DNA"/>
</dbReference>
<name>A0A0C2MF53_THEKT</name>
<evidence type="ECO:0000259" key="2">
    <source>
        <dbReference type="Pfam" id="PF15902"/>
    </source>
</evidence>
<proteinExistence type="predicted"/>
<dbReference type="Pfam" id="PF15902">
    <property type="entry name" value="Sortilin-Vps10"/>
    <property type="match status" value="1"/>
</dbReference>
<protein>
    <recommendedName>
        <fullName evidence="2">Sortilin N-terminal domain-containing protein</fullName>
    </recommendedName>
</protein>
<keyword evidence="4" id="KW-1185">Reference proteome</keyword>
<accession>A0A0C2MF53</accession>
<sequence>MVWKNQYTLCLYTFDDNDQLNELVCDLSISDMKNDKCSVVVDPYSPNVLYANIINEGISTSYISFDNGKRFIPIELENQRSKCFQINCIIELDLVCSNDLIQNHFPEKSVVIFQEKSKCKKSKDCQHMFISFNGGKIWKMVNYDFENIKIINGGSLMVAAEKSTGKFWYSYTMGTKWYKIGWWWWYRIIDIEPLESANNQIIATINYHELTGVPSIFIYDFTKALGNYV</sequence>
<feature type="domain" description="Sortilin N-terminal" evidence="2">
    <location>
        <begin position="59"/>
        <end position="179"/>
    </location>
</feature>
<reference evidence="3 4" key="1">
    <citation type="journal article" date="2014" name="Genome Biol. Evol.">
        <title>The genome of the myxosporean Thelohanellus kitauei shows adaptations to nutrient acquisition within its fish host.</title>
        <authorList>
            <person name="Yang Y."/>
            <person name="Xiong J."/>
            <person name="Zhou Z."/>
            <person name="Huo F."/>
            <person name="Miao W."/>
            <person name="Ran C."/>
            <person name="Liu Y."/>
            <person name="Zhang J."/>
            <person name="Feng J."/>
            <person name="Wang M."/>
            <person name="Wang M."/>
            <person name="Wang L."/>
            <person name="Yao B."/>
        </authorList>
    </citation>
    <scope>NUCLEOTIDE SEQUENCE [LARGE SCALE GENOMIC DNA]</scope>
    <source>
        <strain evidence="3">Wuqing</strain>
    </source>
</reference>